<keyword evidence="2 6" id="KW-0547">Nucleotide-binding</keyword>
<sequence length="111" mass="12246">MGRSLLSHSLILTSSSPRFISTLPNPVHINGLFGAGMKHRWRQLKSGRSFRCLCCTAEISEHSTSEAFCSSVKKRVVSGVQPTGSIHHSNDLGAIKNRIDLQSAYETLFFI</sequence>
<keyword evidence="4 6" id="KW-0648">Protein biosynthesis</keyword>
<evidence type="ECO:0000256" key="3">
    <source>
        <dbReference type="ARBA" id="ARBA00022840"/>
    </source>
</evidence>
<proteinExistence type="inferred from homology"/>
<evidence type="ECO:0000313" key="8">
    <source>
        <dbReference type="Proteomes" id="UP000015453"/>
    </source>
</evidence>
<evidence type="ECO:0000313" key="7">
    <source>
        <dbReference type="EMBL" id="EPS68810.1"/>
    </source>
</evidence>
<evidence type="ECO:0000256" key="1">
    <source>
        <dbReference type="ARBA" id="ARBA00022598"/>
    </source>
</evidence>
<keyword evidence="5 6" id="KW-0030">Aminoacyl-tRNA synthetase</keyword>
<dbReference type="Gene3D" id="3.40.50.620">
    <property type="entry name" value="HUPs"/>
    <property type="match status" value="1"/>
</dbReference>
<dbReference type="AlphaFoldDB" id="S8CPX7"/>
<protein>
    <submittedName>
        <fullName evidence="7">Uncharacterized protein</fullName>
    </submittedName>
</protein>
<keyword evidence="3 6" id="KW-0067">ATP-binding</keyword>
<dbReference type="OrthoDB" id="15808at2759"/>
<dbReference type="GO" id="GO:0005524">
    <property type="term" value="F:ATP binding"/>
    <property type="evidence" value="ECO:0007669"/>
    <property type="project" value="UniProtKB-KW"/>
</dbReference>
<reference evidence="7 8" key="1">
    <citation type="journal article" date="2013" name="BMC Genomics">
        <title>The miniature genome of a carnivorous plant Genlisea aurea contains a low number of genes and short non-coding sequences.</title>
        <authorList>
            <person name="Leushkin E.V."/>
            <person name="Sutormin R.A."/>
            <person name="Nabieva E.R."/>
            <person name="Penin A.A."/>
            <person name="Kondrashov A.S."/>
            <person name="Logacheva M.D."/>
        </authorList>
    </citation>
    <scope>NUCLEOTIDE SEQUENCE [LARGE SCALE GENOMIC DNA]</scope>
</reference>
<dbReference type="InterPro" id="IPR014729">
    <property type="entry name" value="Rossmann-like_a/b/a_fold"/>
</dbReference>
<keyword evidence="8" id="KW-1185">Reference proteome</keyword>
<evidence type="ECO:0000256" key="4">
    <source>
        <dbReference type="ARBA" id="ARBA00022917"/>
    </source>
</evidence>
<feature type="non-terminal residue" evidence="7">
    <location>
        <position position="111"/>
    </location>
</feature>
<dbReference type="EMBL" id="AUSU01002433">
    <property type="protein sequence ID" value="EPS68810.1"/>
    <property type="molecule type" value="Genomic_DNA"/>
</dbReference>
<evidence type="ECO:0000256" key="2">
    <source>
        <dbReference type="ARBA" id="ARBA00022741"/>
    </source>
</evidence>
<gene>
    <name evidence="7" type="ORF">M569_05962</name>
</gene>
<evidence type="ECO:0000256" key="6">
    <source>
        <dbReference type="RuleBase" id="RU363036"/>
    </source>
</evidence>
<dbReference type="Proteomes" id="UP000015453">
    <property type="component" value="Unassembled WGS sequence"/>
</dbReference>
<evidence type="ECO:0000256" key="5">
    <source>
        <dbReference type="ARBA" id="ARBA00023146"/>
    </source>
</evidence>
<dbReference type="GO" id="GO:0004812">
    <property type="term" value="F:aminoacyl-tRNA ligase activity"/>
    <property type="evidence" value="ECO:0007669"/>
    <property type="project" value="UniProtKB-KW"/>
</dbReference>
<accession>S8CPX7</accession>
<comment type="similarity">
    <text evidence="6">Belongs to the class-I aminoacyl-tRNA synthetase family.</text>
</comment>
<keyword evidence="1 6" id="KW-0436">Ligase</keyword>
<dbReference type="InterPro" id="IPR002305">
    <property type="entry name" value="aa-tRNA-synth_Ic"/>
</dbReference>
<organism evidence="7 8">
    <name type="scientific">Genlisea aurea</name>
    <dbReference type="NCBI Taxonomy" id="192259"/>
    <lineage>
        <taxon>Eukaryota</taxon>
        <taxon>Viridiplantae</taxon>
        <taxon>Streptophyta</taxon>
        <taxon>Embryophyta</taxon>
        <taxon>Tracheophyta</taxon>
        <taxon>Spermatophyta</taxon>
        <taxon>Magnoliopsida</taxon>
        <taxon>eudicotyledons</taxon>
        <taxon>Gunneridae</taxon>
        <taxon>Pentapetalae</taxon>
        <taxon>asterids</taxon>
        <taxon>lamiids</taxon>
        <taxon>Lamiales</taxon>
        <taxon>Lentibulariaceae</taxon>
        <taxon>Genlisea</taxon>
    </lineage>
</organism>
<comment type="caution">
    <text evidence="7">The sequence shown here is derived from an EMBL/GenBank/DDBJ whole genome shotgun (WGS) entry which is preliminary data.</text>
</comment>
<dbReference type="Pfam" id="PF00579">
    <property type="entry name" value="tRNA-synt_1b"/>
    <property type="match status" value="1"/>
</dbReference>
<dbReference type="GO" id="GO:0006418">
    <property type="term" value="P:tRNA aminoacylation for protein translation"/>
    <property type="evidence" value="ECO:0007669"/>
    <property type="project" value="InterPro"/>
</dbReference>
<name>S8CPX7_9LAMI</name>